<dbReference type="STRING" id="6689.A0A423SXG8"/>
<proteinExistence type="inferred from homology"/>
<dbReference type="SUPFAM" id="SSF50494">
    <property type="entry name" value="Trypsin-like serine proteases"/>
    <property type="match status" value="1"/>
</dbReference>
<dbReference type="EMBL" id="QCYY01002618">
    <property type="protein sequence ID" value="ROT68950.1"/>
    <property type="molecule type" value="Genomic_DNA"/>
</dbReference>
<dbReference type="OrthoDB" id="5979691at2759"/>
<dbReference type="CDD" id="cd00190">
    <property type="entry name" value="Tryp_SPc"/>
    <property type="match status" value="1"/>
</dbReference>
<evidence type="ECO:0000259" key="3">
    <source>
        <dbReference type="PROSITE" id="PS50240"/>
    </source>
</evidence>
<dbReference type="PROSITE" id="PS00135">
    <property type="entry name" value="TRYPSIN_SER"/>
    <property type="match status" value="1"/>
</dbReference>
<dbReference type="SMART" id="SM00020">
    <property type="entry name" value="Tryp_SPc"/>
    <property type="match status" value="1"/>
</dbReference>
<dbReference type="Proteomes" id="UP000283509">
    <property type="component" value="Unassembled WGS sequence"/>
</dbReference>
<comment type="caution">
    <text evidence="4">The sequence shown here is derived from an EMBL/GenBank/DDBJ whole genome shotgun (WGS) entry which is preliminary data.</text>
</comment>
<accession>A0A423SXG8</accession>
<evidence type="ECO:0000256" key="2">
    <source>
        <dbReference type="ARBA" id="ARBA00024195"/>
    </source>
</evidence>
<keyword evidence="5" id="KW-1185">Reference proteome</keyword>
<dbReference type="InterPro" id="IPR043504">
    <property type="entry name" value="Peptidase_S1_PA_chymotrypsin"/>
</dbReference>
<reference evidence="4 5" key="1">
    <citation type="submission" date="2018-04" db="EMBL/GenBank/DDBJ databases">
        <authorList>
            <person name="Zhang X."/>
            <person name="Yuan J."/>
            <person name="Li F."/>
            <person name="Xiang J."/>
        </authorList>
    </citation>
    <scope>NUCLEOTIDE SEQUENCE [LARGE SCALE GENOMIC DNA]</scope>
    <source>
        <tissue evidence="4">Muscle</tissue>
    </source>
</reference>
<dbReference type="InterPro" id="IPR033116">
    <property type="entry name" value="TRYPSIN_SER"/>
</dbReference>
<evidence type="ECO:0000256" key="1">
    <source>
        <dbReference type="ARBA" id="ARBA00023157"/>
    </source>
</evidence>
<dbReference type="Gene3D" id="2.40.10.10">
    <property type="entry name" value="Trypsin-like serine proteases"/>
    <property type="match status" value="1"/>
</dbReference>
<sequence>MSTGGFLLHTFYPLLRVFLLQEEEEDEQQFHVSSMTLHPQFGKYVQPLCLVPPGWNYPSYLNCTVAGWGSLGPELGHSKVLQSAALPILPDSTCRADYVYGPTRLTEGMYCAGYMEGGIDTCQGDSGGPMVCVVDGRHTVVGITSWGHGCARANKPGVYTKLTKYLSWVYSNMR</sequence>
<comment type="similarity">
    <text evidence="2">Belongs to the peptidase S1 family. CLIP subfamily.</text>
</comment>
<dbReference type="InterPro" id="IPR001254">
    <property type="entry name" value="Trypsin_dom"/>
</dbReference>
<reference evidence="4 5" key="2">
    <citation type="submission" date="2019-01" db="EMBL/GenBank/DDBJ databases">
        <title>The decoding of complex shrimp genome reveals the adaptation for benthos swimmer, frequently molting mechanism and breeding impact on genome.</title>
        <authorList>
            <person name="Sun Y."/>
            <person name="Gao Y."/>
            <person name="Yu Y."/>
        </authorList>
    </citation>
    <scope>NUCLEOTIDE SEQUENCE [LARGE SCALE GENOMIC DNA]</scope>
    <source>
        <tissue evidence="4">Muscle</tissue>
    </source>
</reference>
<dbReference type="GO" id="GO:0006508">
    <property type="term" value="P:proteolysis"/>
    <property type="evidence" value="ECO:0007669"/>
    <property type="project" value="InterPro"/>
</dbReference>
<gene>
    <name evidence="4" type="ORF">C7M84_012901</name>
</gene>
<feature type="domain" description="Peptidase S1" evidence="3">
    <location>
        <begin position="1"/>
        <end position="174"/>
    </location>
</feature>
<name>A0A423SXG8_PENVA</name>
<dbReference type="PROSITE" id="PS50240">
    <property type="entry name" value="TRYPSIN_DOM"/>
    <property type="match status" value="1"/>
</dbReference>
<organism evidence="4 5">
    <name type="scientific">Penaeus vannamei</name>
    <name type="common">Whiteleg shrimp</name>
    <name type="synonym">Litopenaeus vannamei</name>
    <dbReference type="NCBI Taxonomy" id="6689"/>
    <lineage>
        <taxon>Eukaryota</taxon>
        <taxon>Metazoa</taxon>
        <taxon>Ecdysozoa</taxon>
        <taxon>Arthropoda</taxon>
        <taxon>Crustacea</taxon>
        <taxon>Multicrustacea</taxon>
        <taxon>Malacostraca</taxon>
        <taxon>Eumalacostraca</taxon>
        <taxon>Eucarida</taxon>
        <taxon>Decapoda</taxon>
        <taxon>Dendrobranchiata</taxon>
        <taxon>Penaeoidea</taxon>
        <taxon>Penaeidae</taxon>
        <taxon>Penaeus</taxon>
    </lineage>
</organism>
<dbReference type="GO" id="GO:0004252">
    <property type="term" value="F:serine-type endopeptidase activity"/>
    <property type="evidence" value="ECO:0007669"/>
    <property type="project" value="InterPro"/>
</dbReference>
<evidence type="ECO:0000313" key="5">
    <source>
        <dbReference type="Proteomes" id="UP000283509"/>
    </source>
</evidence>
<protein>
    <recommendedName>
        <fullName evidence="3">Peptidase S1 domain-containing protein</fullName>
    </recommendedName>
</protein>
<keyword evidence="1" id="KW-1015">Disulfide bond</keyword>
<evidence type="ECO:0000313" key="4">
    <source>
        <dbReference type="EMBL" id="ROT68950.1"/>
    </source>
</evidence>
<dbReference type="AlphaFoldDB" id="A0A423SXG8"/>
<dbReference type="InterPro" id="IPR009003">
    <property type="entry name" value="Peptidase_S1_PA"/>
</dbReference>
<dbReference type="PANTHER" id="PTHR24252">
    <property type="entry name" value="ACROSIN-RELATED"/>
    <property type="match status" value="1"/>
</dbReference>
<dbReference type="FunFam" id="2.40.10.10:FF:000002">
    <property type="entry name" value="Transmembrane protease serine"/>
    <property type="match status" value="1"/>
</dbReference>
<dbReference type="PANTHER" id="PTHR24252:SF7">
    <property type="entry name" value="HYALIN"/>
    <property type="match status" value="1"/>
</dbReference>
<dbReference type="Pfam" id="PF00089">
    <property type="entry name" value="Trypsin"/>
    <property type="match status" value="1"/>
</dbReference>